<gene>
    <name evidence="2" type="ORF">KC19_VG081400</name>
</gene>
<feature type="compositionally biased region" description="Low complexity" evidence="1">
    <location>
        <begin position="167"/>
        <end position="179"/>
    </location>
</feature>
<protein>
    <submittedName>
        <fullName evidence="2">Uncharacterized protein</fullName>
    </submittedName>
</protein>
<feature type="compositionally biased region" description="Low complexity" evidence="1">
    <location>
        <begin position="237"/>
        <end position="253"/>
    </location>
</feature>
<proteinExistence type="predicted"/>
<evidence type="ECO:0000313" key="3">
    <source>
        <dbReference type="Proteomes" id="UP000822688"/>
    </source>
</evidence>
<feature type="compositionally biased region" description="Polar residues" evidence="1">
    <location>
        <begin position="67"/>
        <end position="82"/>
    </location>
</feature>
<feature type="region of interest" description="Disordered" evidence="1">
    <location>
        <begin position="228"/>
        <end position="253"/>
    </location>
</feature>
<accession>A0A8T0HN70</accession>
<dbReference type="Proteomes" id="UP000822688">
    <property type="component" value="Chromosome V"/>
</dbReference>
<keyword evidence="3" id="KW-1185">Reference proteome</keyword>
<feature type="region of interest" description="Disordered" evidence="1">
    <location>
        <begin position="147"/>
        <end position="212"/>
    </location>
</feature>
<evidence type="ECO:0000313" key="2">
    <source>
        <dbReference type="EMBL" id="KAG0572284.1"/>
    </source>
</evidence>
<comment type="caution">
    <text evidence="2">The sequence shown here is derived from an EMBL/GenBank/DDBJ whole genome shotgun (WGS) entry which is preliminary data.</text>
</comment>
<organism evidence="2 3">
    <name type="scientific">Ceratodon purpureus</name>
    <name type="common">Fire moss</name>
    <name type="synonym">Dicranum purpureum</name>
    <dbReference type="NCBI Taxonomy" id="3225"/>
    <lineage>
        <taxon>Eukaryota</taxon>
        <taxon>Viridiplantae</taxon>
        <taxon>Streptophyta</taxon>
        <taxon>Embryophyta</taxon>
        <taxon>Bryophyta</taxon>
        <taxon>Bryophytina</taxon>
        <taxon>Bryopsida</taxon>
        <taxon>Dicranidae</taxon>
        <taxon>Pseudoditrichales</taxon>
        <taxon>Ditrichaceae</taxon>
        <taxon>Ceratodon</taxon>
    </lineage>
</organism>
<reference evidence="2" key="1">
    <citation type="submission" date="2020-06" db="EMBL/GenBank/DDBJ databases">
        <title>WGS assembly of Ceratodon purpureus strain R40.</title>
        <authorList>
            <person name="Carey S.B."/>
            <person name="Jenkins J."/>
            <person name="Shu S."/>
            <person name="Lovell J.T."/>
            <person name="Sreedasyam A."/>
            <person name="Maumus F."/>
            <person name="Tiley G.P."/>
            <person name="Fernandez-Pozo N."/>
            <person name="Barry K."/>
            <person name="Chen C."/>
            <person name="Wang M."/>
            <person name="Lipzen A."/>
            <person name="Daum C."/>
            <person name="Saski C.A."/>
            <person name="Payton A.C."/>
            <person name="Mcbreen J.C."/>
            <person name="Conrad R.E."/>
            <person name="Kollar L.M."/>
            <person name="Olsson S."/>
            <person name="Huttunen S."/>
            <person name="Landis J.B."/>
            <person name="Wickett N.J."/>
            <person name="Johnson M.G."/>
            <person name="Rensing S.A."/>
            <person name="Grimwood J."/>
            <person name="Schmutz J."/>
            <person name="Mcdaniel S.F."/>
        </authorList>
    </citation>
    <scope>NUCLEOTIDE SEQUENCE</scope>
    <source>
        <strain evidence="2">R40</strain>
    </source>
</reference>
<dbReference type="AlphaFoldDB" id="A0A8T0HN70"/>
<evidence type="ECO:0000256" key="1">
    <source>
        <dbReference type="SAM" id="MobiDB-lite"/>
    </source>
</evidence>
<name>A0A8T0HN70_CERPU</name>
<sequence length="253" mass="26711">MYLSGVGAKRPPQTIADNSAQVAQPPVSARQPEPIPVQPPRGDEVGLPMSWSPRRYGRNPGSKRGAGNTSLPHSPVRSNATSKRLVLSPPEPPIAHPLHTVEQLGELCIIRDEPPASTFRKIEAIQHRGTQVATSSDASSSLHLADFPTQHLTSSPTDLPVACAQQSPCSSSSLPTSSPYAGSIPLSEATSKDGRLNLPQPCDSSNDSGARASSVRLAATYKAKWSAMTKRLEDATSKPTQSASTSTPPTRAQ</sequence>
<dbReference type="EMBL" id="CM026426">
    <property type="protein sequence ID" value="KAG0572284.1"/>
    <property type="molecule type" value="Genomic_DNA"/>
</dbReference>
<feature type="region of interest" description="Disordered" evidence="1">
    <location>
        <begin position="1"/>
        <end position="97"/>
    </location>
</feature>